<accession>A0A8J7SIM5</accession>
<sequence length="128" mass="13702">MDPTIFKFVHYIGILTLFFSLGAMFSGASWKKSFGMGHGIGLLLIIISGFGFLGVAKLGIPVWAIVKTIIWLFFGASLALAKKGKLKGLAAWVVIIGLGSAAAFIGLNWKTGKLPAFMVKNLVEKKAE</sequence>
<evidence type="ECO:0000313" key="2">
    <source>
        <dbReference type="EMBL" id="MBK1791565.1"/>
    </source>
</evidence>
<keyword evidence="1" id="KW-1133">Transmembrane helix</keyword>
<organism evidence="2 3">
    <name type="scientific">Persicirhabdus sediminis</name>
    <dbReference type="NCBI Taxonomy" id="454144"/>
    <lineage>
        <taxon>Bacteria</taxon>
        <taxon>Pseudomonadati</taxon>
        <taxon>Verrucomicrobiota</taxon>
        <taxon>Verrucomicrobiia</taxon>
        <taxon>Verrucomicrobiales</taxon>
        <taxon>Verrucomicrobiaceae</taxon>
        <taxon>Persicirhabdus</taxon>
    </lineage>
</organism>
<keyword evidence="1" id="KW-0812">Transmembrane</keyword>
<dbReference type="Proteomes" id="UP000624703">
    <property type="component" value="Unassembled WGS sequence"/>
</dbReference>
<protein>
    <submittedName>
        <fullName evidence="2">Uncharacterized protein</fullName>
    </submittedName>
</protein>
<evidence type="ECO:0000256" key="1">
    <source>
        <dbReference type="SAM" id="Phobius"/>
    </source>
</evidence>
<keyword evidence="1" id="KW-0472">Membrane</keyword>
<feature type="transmembrane region" description="Helical" evidence="1">
    <location>
        <begin position="88"/>
        <end position="109"/>
    </location>
</feature>
<dbReference type="EMBL" id="JAENIM010000039">
    <property type="protein sequence ID" value="MBK1791565.1"/>
    <property type="molecule type" value="Genomic_DNA"/>
</dbReference>
<feature type="transmembrane region" description="Helical" evidence="1">
    <location>
        <begin position="37"/>
        <end position="56"/>
    </location>
</feature>
<evidence type="ECO:0000313" key="3">
    <source>
        <dbReference type="Proteomes" id="UP000624703"/>
    </source>
</evidence>
<name>A0A8J7SIM5_9BACT</name>
<reference evidence="2" key="1">
    <citation type="submission" date="2021-01" db="EMBL/GenBank/DDBJ databases">
        <title>Modified the classification status of verrucomicrobia.</title>
        <authorList>
            <person name="Feng X."/>
        </authorList>
    </citation>
    <scope>NUCLEOTIDE SEQUENCE</scope>
    <source>
        <strain evidence="2">_KCTC 22039</strain>
    </source>
</reference>
<dbReference type="AlphaFoldDB" id="A0A8J7SIM5"/>
<comment type="caution">
    <text evidence="2">The sequence shown here is derived from an EMBL/GenBank/DDBJ whole genome shotgun (WGS) entry which is preliminary data.</text>
</comment>
<dbReference type="RefSeq" id="WP_200311565.1">
    <property type="nucleotide sequence ID" value="NZ_JAENIM010000039.1"/>
</dbReference>
<proteinExistence type="predicted"/>
<feature type="transmembrane region" description="Helical" evidence="1">
    <location>
        <begin position="6"/>
        <end position="25"/>
    </location>
</feature>
<gene>
    <name evidence="2" type="ORF">JIN82_10420</name>
</gene>
<feature type="transmembrane region" description="Helical" evidence="1">
    <location>
        <begin position="62"/>
        <end position="81"/>
    </location>
</feature>
<keyword evidence="3" id="KW-1185">Reference proteome</keyword>